<dbReference type="AlphaFoldDB" id="A0A7T2X398"/>
<dbReference type="Proteomes" id="UP000594943">
    <property type="component" value="Chromosome 2"/>
</dbReference>
<protein>
    <submittedName>
        <fullName evidence="1">Uncharacterized protein</fullName>
    </submittedName>
</protein>
<reference evidence="1 2" key="1">
    <citation type="submission" date="2020-12" db="EMBL/GenBank/DDBJ databases">
        <title>FDA dAtabase for Regulatory Grade micrObial Sequences (FDA-ARGOS): Supporting development and validation of Infectious Disease Dx tests.</title>
        <authorList>
            <person name="Nelson B."/>
            <person name="Plummer A."/>
            <person name="Tallon L."/>
            <person name="Sadzewicz L."/>
            <person name="Zhao X."/>
            <person name="Boylan J."/>
            <person name="Ott S."/>
            <person name="Bowen H."/>
            <person name="Vavikolanu K."/>
            <person name="Mehta A."/>
            <person name="Aluvathingal J."/>
            <person name="Nadendla S."/>
            <person name="Myers T."/>
            <person name="Yan Y."/>
            <person name="Sichtig H."/>
        </authorList>
    </citation>
    <scope>NUCLEOTIDE SEQUENCE [LARGE SCALE GENOMIC DNA]</scope>
    <source>
        <strain evidence="1 2">FDAARGOS_899</strain>
    </source>
</reference>
<evidence type="ECO:0000313" key="1">
    <source>
        <dbReference type="EMBL" id="QPS47930.1"/>
    </source>
</evidence>
<name>A0A7T2X398_9BURK</name>
<dbReference type="RefSeq" id="WP_009914725.1">
    <property type="nucleotide sequence ID" value="NZ_CP013382.1"/>
</dbReference>
<sequence length="51" mass="5446">MIVVPADVQTGAVDRVKAFGEIGFVAKLVMLLADAAIRKMKAALEQFLDAL</sequence>
<dbReference type="EMBL" id="CP065687">
    <property type="protein sequence ID" value="QPS47930.1"/>
    <property type="molecule type" value="Genomic_DNA"/>
</dbReference>
<organism evidence="1 2">
    <name type="scientific">Burkholderia humptydooensis</name>
    <dbReference type="NCBI Taxonomy" id="430531"/>
    <lineage>
        <taxon>Bacteria</taxon>
        <taxon>Pseudomonadati</taxon>
        <taxon>Pseudomonadota</taxon>
        <taxon>Betaproteobacteria</taxon>
        <taxon>Burkholderiales</taxon>
        <taxon>Burkholderiaceae</taxon>
        <taxon>Burkholderia</taxon>
        <taxon>pseudomallei group</taxon>
    </lineage>
</organism>
<proteinExistence type="predicted"/>
<gene>
    <name evidence="1" type="ORF">I6G56_23920</name>
</gene>
<dbReference type="KEGG" id="bhg:I6G56_23920"/>
<accession>A0A7T2X398</accession>
<evidence type="ECO:0000313" key="2">
    <source>
        <dbReference type="Proteomes" id="UP000594943"/>
    </source>
</evidence>